<dbReference type="Pfam" id="PF08007">
    <property type="entry name" value="JmjC_2"/>
    <property type="match status" value="1"/>
</dbReference>
<keyword evidence="8" id="KW-1185">Reference proteome</keyword>
<gene>
    <name evidence="7" type="ORF">GCM10008964_02470</name>
</gene>
<keyword evidence="4" id="KW-0560">Oxidoreductase</keyword>
<reference evidence="8" key="1">
    <citation type="journal article" date="2019" name="Int. J. Syst. Evol. Microbiol.">
        <title>The Global Catalogue of Microorganisms (GCM) 10K type strain sequencing project: providing services to taxonomists for standard genome sequencing and annotation.</title>
        <authorList>
            <consortium name="The Broad Institute Genomics Platform"/>
            <consortium name="The Broad Institute Genome Sequencing Center for Infectious Disease"/>
            <person name="Wu L."/>
            <person name="Ma J."/>
        </authorList>
    </citation>
    <scope>NUCLEOTIDE SEQUENCE [LARGE SCALE GENOMIC DNA]</scope>
    <source>
        <strain evidence="8">JCM 6886</strain>
    </source>
</reference>
<dbReference type="InterPro" id="IPR003347">
    <property type="entry name" value="JmjC_dom"/>
</dbReference>
<evidence type="ECO:0000313" key="7">
    <source>
        <dbReference type="EMBL" id="GAA0214423.1"/>
    </source>
</evidence>
<feature type="domain" description="JmjC" evidence="6">
    <location>
        <begin position="85"/>
        <end position="226"/>
    </location>
</feature>
<dbReference type="RefSeq" id="WP_343749490.1">
    <property type="nucleotide sequence ID" value="NZ_BAAADG010000001.1"/>
</dbReference>
<sequence length="388" mass="44237">MSEFFNTGLSQQTFLDEYWQKKPLLIRQAFPDFESPITPEELAGFACLEDVESRLIEEHASTGPWLCRHGPFTEDDFAALPASHWTLLVQDMDKHEPELADITRCFDFIPDWRRDDLMISYAPIGGSVGPHTDGYDVFLLQAKGTRRWQVGAEPLLETRLIEGLDLKILSEFTADESWDLEPGDMLYLPPHFAHHGVAQNDCMTFSIGFRAPTQTEVLDAYLQELADSEMGDLHYSDPDLNVNASETKIDKRAMARFKQSLIDTINQSDTLLQSAVGRLVTQTKPSLEWLADEYIQDNDPMSLSTQFESGGILQRNRYIRMAWTEGENHLFLFIAGEKLTLSASYQSMMNMLTGVLPISHQQWESLQQYEGAEQVLNALIQHGGWYWE</sequence>
<dbReference type="Gene3D" id="2.60.120.650">
    <property type="entry name" value="Cupin"/>
    <property type="match status" value="1"/>
</dbReference>
<dbReference type="SMART" id="SM00558">
    <property type="entry name" value="JmjC"/>
    <property type="match status" value="1"/>
</dbReference>
<evidence type="ECO:0000256" key="5">
    <source>
        <dbReference type="ARBA" id="ARBA00023004"/>
    </source>
</evidence>
<proteinExistence type="predicted"/>
<dbReference type="Pfam" id="PF20514">
    <property type="entry name" value="WHD_ROXA"/>
    <property type="match status" value="1"/>
</dbReference>
<evidence type="ECO:0000313" key="8">
    <source>
        <dbReference type="Proteomes" id="UP001501476"/>
    </source>
</evidence>
<comment type="caution">
    <text evidence="7">The sequence shown here is derived from an EMBL/GenBank/DDBJ whole genome shotgun (WGS) entry which is preliminary data.</text>
</comment>
<keyword evidence="3" id="KW-0223">Dioxygenase</keyword>
<evidence type="ECO:0000256" key="3">
    <source>
        <dbReference type="ARBA" id="ARBA00022964"/>
    </source>
</evidence>
<evidence type="ECO:0000259" key="6">
    <source>
        <dbReference type="PROSITE" id="PS51184"/>
    </source>
</evidence>
<evidence type="ECO:0000256" key="2">
    <source>
        <dbReference type="ARBA" id="ARBA00022723"/>
    </source>
</evidence>
<keyword evidence="2" id="KW-0479">Metal-binding</keyword>
<accession>A0ABP3CSY5</accession>
<protein>
    <submittedName>
        <fullName evidence="7">Cupin domain-containing protein</fullName>
    </submittedName>
</protein>
<keyword evidence="5" id="KW-0408">Iron</keyword>
<dbReference type="Gene3D" id="3.40.366.30">
    <property type="entry name" value="50S ribosomal protein L16 arginine hydroxylase, Chain A, Domain 2"/>
    <property type="match status" value="1"/>
</dbReference>
<evidence type="ECO:0000256" key="4">
    <source>
        <dbReference type="ARBA" id="ARBA00023002"/>
    </source>
</evidence>
<dbReference type="InterPro" id="IPR039994">
    <property type="entry name" value="NO66-like"/>
</dbReference>
<dbReference type="InterPro" id="IPR046799">
    <property type="entry name" value="ROXA-like_wH"/>
</dbReference>
<dbReference type="EMBL" id="BAAADG010000001">
    <property type="protein sequence ID" value="GAA0214423.1"/>
    <property type="molecule type" value="Genomic_DNA"/>
</dbReference>
<dbReference type="PANTHER" id="PTHR13096:SF8">
    <property type="entry name" value="RIBOSOMAL OXYGENASE 1"/>
    <property type="match status" value="1"/>
</dbReference>
<dbReference type="Proteomes" id="UP001501476">
    <property type="component" value="Unassembled WGS sequence"/>
</dbReference>
<name>A0ABP3CSY5_9GAMM</name>
<evidence type="ECO:0000256" key="1">
    <source>
        <dbReference type="ARBA" id="ARBA00001954"/>
    </source>
</evidence>
<dbReference type="SUPFAM" id="SSF51197">
    <property type="entry name" value="Clavaminate synthase-like"/>
    <property type="match status" value="1"/>
</dbReference>
<dbReference type="PANTHER" id="PTHR13096">
    <property type="entry name" value="MINA53 MYC INDUCED NUCLEAR ANTIGEN"/>
    <property type="match status" value="1"/>
</dbReference>
<dbReference type="PROSITE" id="PS51184">
    <property type="entry name" value="JMJC"/>
    <property type="match status" value="1"/>
</dbReference>
<organism evidence="7 8">
    <name type="scientific">Methylophaga marina</name>
    <dbReference type="NCBI Taxonomy" id="45495"/>
    <lineage>
        <taxon>Bacteria</taxon>
        <taxon>Pseudomonadati</taxon>
        <taxon>Pseudomonadota</taxon>
        <taxon>Gammaproteobacteria</taxon>
        <taxon>Thiotrichales</taxon>
        <taxon>Piscirickettsiaceae</taxon>
        <taxon>Methylophaga</taxon>
    </lineage>
</organism>
<comment type="cofactor">
    <cofactor evidence="1">
        <name>Fe(2+)</name>
        <dbReference type="ChEBI" id="CHEBI:29033"/>
    </cofactor>
</comment>